<dbReference type="RefSeq" id="WP_246915910.1">
    <property type="nucleotide sequence ID" value="NZ_CP090145.1"/>
</dbReference>
<keyword evidence="2" id="KW-1185">Reference proteome</keyword>
<sequence length="60" mass="6521">MKTQFLTTALGTASIGTIEAVQHLPSPTETADLIKILVQVVVALGTIIQLFKKKKETKKQ</sequence>
<evidence type="ECO:0000313" key="2">
    <source>
        <dbReference type="Proteomes" id="UP000830454"/>
    </source>
</evidence>
<name>A0ABY4HKL3_9FLAO</name>
<reference evidence="1" key="2">
    <citation type="submission" date="2022-04" db="EMBL/GenBank/DDBJ databases">
        <title>Complete Genome Sequence of Flavobacterium sediminilitoris YSM-43, Isolated from a Tidal Sediment.</title>
        <authorList>
            <person name="Lee P.A."/>
        </authorList>
    </citation>
    <scope>NUCLEOTIDE SEQUENCE</scope>
    <source>
        <strain evidence="1">YSM-43</strain>
    </source>
</reference>
<accession>A0ABY4HKL3</accession>
<dbReference type="EMBL" id="CP090145">
    <property type="protein sequence ID" value="UOX33228.1"/>
    <property type="molecule type" value="Genomic_DNA"/>
</dbReference>
<dbReference type="Proteomes" id="UP000830454">
    <property type="component" value="Chromosome"/>
</dbReference>
<evidence type="ECO:0000313" key="1">
    <source>
        <dbReference type="EMBL" id="UOX33228.1"/>
    </source>
</evidence>
<evidence type="ECO:0008006" key="3">
    <source>
        <dbReference type="Google" id="ProtNLM"/>
    </source>
</evidence>
<protein>
    <recommendedName>
        <fullName evidence="3">Holin</fullName>
    </recommendedName>
</protein>
<gene>
    <name evidence="1" type="ORF">LXD69_14420</name>
</gene>
<reference evidence="1" key="1">
    <citation type="submission" date="2021-12" db="EMBL/GenBank/DDBJ databases">
        <authorList>
            <person name="Cha I.-T."/>
            <person name="Lee K.-E."/>
            <person name="Park S.-J."/>
        </authorList>
    </citation>
    <scope>NUCLEOTIDE SEQUENCE</scope>
    <source>
        <strain evidence="1">YSM-43</strain>
    </source>
</reference>
<proteinExistence type="predicted"/>
<organism evidence="1 2">
    <name type="scientific">Flavobacterium sediminilitoris</name>
    <dbReference type="NCBI Taxonomy" id="2024526"/>
    <lineage>
        <taxon>Bacteria</taxon>
        <taxon>Pseudomonadati</taxon>
        <taxon>Bacteroidota</taxon>
        <taxon>Flavobacteriia</taxon>
        <taxon>Flavobacteriales</taxon>
        <taxon>Flavobacteriaceae</taxon>
        <taxon>Flavobacterium</taxon>
    </lineage>
</organism>